<evidence type="ECO:0008006" key="4">
    <source>
        <dbReference type="Google" id="ProtNLM"/>
    </source>
</evidence>
<evidence type="ECO:0000256" key="1">
    <source>
        <dbReference type="SAM" id="SignalP"/>
    </source>
</evidence>
<dbReference type="SUPFAM" id="SSF69322">
    <property type="entry name" value="Tricorn protease domain 2"/>
    <property type="match status" value="1"/>
</dbReference>
<dbReference type="KEGG" id="shj:SHELI_v1c03460"/>
<name>A0A1B3SK43_9MOLU</name>
<feature type="chain" id="PRO_5008554002" description="Lipoprotein" evidence="1">
    <location>
        <begin position="24"/>
        <end position="832"/>
    </location>
</feature>
<evidence type="ECO:0000313" key="3">
    <source>
        <dbReference type="Proteomes" id="UP000094378"/>
    </source>
</evidence>
<keyword evidence="1" id="KW-0732">Signal</keyword>
<evidence type="ECO:0000313" key="2">
    <source>
        <dbReference type="EMBL" id="AOG60301.1"/>
    </source>
</evidence>
<accession>A0A1B3SK43</accession>
<organism evidence="2 3">
    <name type="scientific">Spiroplasma helicoides</name>
    <dbReference type="NCBI Taxonomy" id="216938"/>
    <lineage>
        <taxon>Bacteria</taxon>
        <taxon>Bacillati</taxon>
        <taxon>Mycoplasmatota</taxon>
        <taxon>Mollicutes</taxon>
        <taxon>Entomoplasmatales</taxon>
        <taxon>Spiroplasmataceae</taxon>
        <taxon>Spiroplasma</taxon>
    </lineage>
</organism>
<keyword evidence="3" id="KW-1185">Reference proteome</keyword>
<dbReference type="STRING" id="216938.SHELI_v1c03460"/>
<gene>
    <name evidence="2" type="ORF">SHELI_v1c03460</name>
</gene>
<proteinExistence type="predicted"/>
<dbReference type="EMBL" id="CP017015">
    <property type="protein sequence ID" value="AOG60301.1"/>
    <property type="molecule type" value="Genomic_DNA"/>
</dbReference>
<protein>
    <recommendedName>
        <fullName evidence="4">Lipoprotein</fullName>
    </recommendedName>
</protein>
<dbReference type="Proteomes" id="UP000094378">
    <property type="component" value="Chromosome"/>
</dbReference>
<reference evidence="2 3" key="1">
    <citation type="submission" date="2016-08" db="EMBL/GenBank/DDBJ databases">
        <title>Complete genome sequence of Spiroplasma helicoides TABS-2 (DSM 22551).</title>
        <authorList>
            <person name="Shen W.-Y."/>
            <person name="Lo W.-S."/>
            <person name="Lai Y.-C."/>
            <person name="Kuo C.-H."/>
        </authorList>
    </citation>
    <scope>NUCLEOTIDE SEQUENCE [LARGE SCALE GENOMIC DNA]</scope>
    <source>
        <strain evidence="2 3">TABS-2</strain>
    </source>
</reference>
<feature type="signal peptide" evidence="1">
    <location>
        <begin position="1"/>
        <end position="23"/>
    </location>
</feature>
<dbReference type="RefSeq" id="WP_069116125.1">
    <property type="nucleotide sequence ID" value="NZ_CP017015.1"/>
</dbReference>
<sequence>MKKLLIVLSAVGLTATLSTPLVSCGNTNSRYSWVPEEYFPVYEVFRLFDNQTIYLKSFDKDAVNQFVDDVIKNYDVKFVKEPEVTLNEYTKKVNIVFLTNATGEKLECNFFVNISEDVDSYLKKFSENYSDLGAIDFYDIKNLLRTLNDKYNLSKDVFEDWFSKEVISNNDYNYPIGLNLNFDKFFDSPVNQQKYFKNKYFCKFYGVAKFSFVPDRTIDMLVDSDLNNVGYDVTTSEIFSYYSQKENYKITYDKYNINSDNFRIEYDRSTDSLEISYIRFYGSYKVVNVSKNQKYDLNQINNQTIHNDNGIIGDNAKVWKEQIISLISKKFSVTNNVIDDELNIEIDESLQRYSIKPKNQSDFLRKFKNSAEGILTGPQDVNKVINTKYLGILPKSYVMRGNTYNEAALSNVISELNNYDFSLCKLSVINGNVPALESGKILIDFDAVNRNNKENYVVGQSEFTFTLTSDDHGKAFEQKSYTYNFENQDISQTIGLDLANMSYLIEYSEGSDKKYSWFNVNNNQQKEVDFKKDLNIQDATLYKVLKLKENQVLVASSSGLYKVDFDTNGAISTFVPISFGEAKAPSSFKNITDAQLGLFERRLVINNAGVLYLFDNETNLYIRTISKSNKFVQNFQASDYGMVFSNSDNSVYYASYENAALVIEIKIKNPNFVANEKFKFFMTQDNVYIFTKNSILLNNWGLYIFEIKNFFATEIFVNTSLSYSSSIDQIVMDNNKNIIVTASGKDKNDKNQIYSLQVRQNNSDVYPYKYKAYCTIITGSIVTTNEIDDKFNYIGSINYYKQSDYYIKSFYYHKVEKGIKIYTLEKIYQNFN</sequence>
<dbReference type="OrthoDB" id="10021562at2"/>
<dbReference type="AlphaFoldDB" id="A0A1B3SK43"/>